<feature type="compositionally biased region" description="Low complexity" evidence="1">
    <location>
        <begin position="77"/>
        <end position="100"/>
    </location>
</feature>
<proteinExistence type="predicted"/>
<dbReference type="AlphaFoldDB" id="A0A0M3JZZ6"/>
<gene>
    <name evidence="2" type="ORF">ASIM_LOCUS13541</name>
</gene>
<dbReference type="EMBL" id="UYRR01031422">
    <property type="protein sequence ID" value="VDK49956.1"/>
    <property type="molecule type" value="Genomic_DNA"/>
</dbReference>
<feature type="compositionally biased region" description="Polar residues" evidence="1">
    <location>
        <begin position="53"/>
        <end position="65"/>
    </location>
</feature>
<feature type="region of interest" description="Disordered" evidence="1">
    <location>
        <begin position="42"/>
        <end position="130"/>
    </location>
</feature>
<evidence type="ECO:0000313" key="2">
    <source>
        <dbReference type="EMBL" id="VDK49956.1"/>
    </source>
</evidence>
<protein>
    <submittedName>
        <fullName evidence="4">Max-interacting protein 1</fullName>
    </submittedName>
</protein>
<reference evidence="2 3" key="2">
    <citation type="submission" date="2018-11" db="EMBL/GenBank/DDBJ databases">
        <authorList>
            <consortium name="Pathogen Informatics"/>
        </authorList>
    </citation>
    <scope>NUCLEOTIDE SEQUENCE [LARGE SCALE GENOMIC DNA]</scope>
</reference>
<sequence length="130" mass="14699">MASVCSKRTTNLLEREIKRLESEIVEIRHKILELKKRKNSSEAKIALMRDHLQGSSKRSKNATTHDQGDSETESDSDSLNTSELLELSLRSSSLDSSSVSDDFESSEDEARGDEIRYHKSTDEVRLAMPE</sequence>
<accession>A0A0M3JZZ6</accession>
<keyword evidence="3" id="KW-1185">Reference proteome</keyword>
<evidence type="ECO:0000313" key="3">
    <source>
        <dbReference type="Proteomes" id="UP000267096"/>
    </source>
</evidence>
<evidence type="ECO:0000256" key="1">
    <source>
        <dbReference type="SAM" id="MobiDB-lite"/>
    </source>
</evidence>
<reference evidence="4" key="1">
    <citation type="submission" date="2017-02" db="UniProtKB">
        <authorList>
            <consortium name="WormBaseParasite"/>
        </authorList>
    </citation>
    <scope>IDENTIFICATION</scope>
</reference>
<dbReference type="WBParaSite" id="ASIM_0001411301-mRNA-1">
    <property type="protein sequence ID" value="ASIM_0001411301-mRNA-1"/>
    <property type="gene ID" value="ASIM_0001411301"/>
</dbReference>
<evidence type="ECO:0000313" key="4">
    <source>
        <dbReference type="WBParaSite" id="ASIM_0001411301-mRNA-1"/>
    </source>
</evidence>
<dbReference type="Proteomes" id="UP000267096">
    <property type="component" value="Unassembled WGS sequence"/>
</dbReference>
<name>A0A0M3JZZ6_ANISI</name>
<organism evidence="4">
    <name type="scientific">Anisakis simplex</name>
    <name type="common">Herring worm</name>
    <dbReference type="NCBI Taxonomy" id="6269"/>
    <lineage>
        <taxon>Eukaryota</taxon>
        <taxon>Metazoa</taxon>
        <taxon>Ecdysozoa</taxon>
        <taxon>Nematoda</taxon>
        <taxon>Chromadorea</taxon>
        <taxon>Rhabditida</taxon>
        <taxon>Spirurina</taxon>
        <taxon>Ascaridomorpha</taxon>
        <taxon>Ascaridoidea</taxon>
        <taxon>Anisakidae</taxon>
        <taxon>Anisakis</taxon>
        <taxon>Anisakis simplex complex</taxon>
    </lineage>
</organism>
<feature type="compositionally biased region" description="Basic and acidic residues" evidence="1">
    <location>
        <begin position="108"/>
        <end position="130"/>
    </location>
</feature>